<evidence type="ECO:0000313" key="2">
    <source>
        <dbReference type="Proteomes" id="UP001433508"/>
    </source>
</evidence>
<reference evidence="2" key="1">
    <citation type="journal article" date="2024" name="Front. Bioeng. Biotechnol.">
        <title>Genome-scale model development and genomic sequencing of the oleaginous clade Lipomyces.</title>
        <authorList>
            <person name="Czajka J.J."/>
            <person name="Han Y."/>
            <person name="Kim J."/>
            <person name="Mondo S.J."/>
            <person name="Hofstad B.A."/>
            <person name="Robles A."/>
            <person name="Haridas S."/>
            <person name="Riley R."/>
            <person name="LaButti K."/>
            <person name="Pangilinan J."/>
            <person name="Andreopoulos W."/>
            <person name="Lipzen A."/>
            <person name="Yan J."/>
            <person name="Wang M."/>
            <person name="Ng V."/>
            <person name="Grigoriev I.V."/>
            <person name="Spatafora J.W."/>
            <person name="Magnuson J.K."/>
            <person name="Baker S.E."/>
            <person name="Pomraning K.R."/>
        </authorList>
    </citation>
    <scope>NUCLEOTIDE SEQUENCE [LARGE SCALE GENOMIC DNA]</scope>
    <source>
        <strain evidence="2">CBS 7786</strain>
    </source>
</reference>
<dbReference type="EMBL" id="MU971335">
    <property type="protein sequence ID" value="KAK9241390.1"/>
    <property type="molecule type" value="Genomic_DNA"/>
</dbReference>
<keyword evidence="2" id="KW-1185">Reference proteome</keyword>
<accession>A0ACC3TCL5</accession>
<gene>
    <name evidence="1" type="ORF">V1525DRAFT_9581</name>
</gene>
<dbReference type="Proteomes" id="UP001433508">
    <property type="component" value="Unassembled WGS sequence"/>
</dbReference>
<proteinExistence type="predicted"/>
<name>A0ACC3TCL5_LIPKO</name>
<organism evidence="1 2">
    <name type="scientific">Lipomyces kononenkoae</name>
    <name type="common">Yeast</name>
    <dbReference type="NCBI Taxonomy" id="34357"/>
    <lineage>
        <taxon>Eukaryota</taxon>
        <taxon>Fungi</taxon>
        <taxon>Dikarya</taxon>
        <taxon>Ascomycota</taxon>
        <taxon>Saccharomycotina</taxon>
        <taxon>Lipomycetes</taxon>
        <taxon>Lipomycetales</taxon>
        <taxon>Lipomycetaceae</taxon>
        <taxon>Lipomyces</taxon>
    </lineage>
</organism>
<comment type="caution">
    <text evidence="1">The sequence shown here is derived from an EMBL/GenBank/DDBJ whole genome shotgun (WGS) entry which is preliminary data.</text>
</comment>
<protein>
    <submittedName>
        <fullName evidence="1">Uncharacterized protein</fullName>
    </submittedName>
</protein>
<evidence type="ECO:0000313" key="1">
    <source>
        <dbReference type="EMBL" id="KAK9241390.1"/>
    </source>
</evidence>
<sequence>MDRRTWTIVLCIVLGSVALTVGFLRSCSPSSFLDVDFTQDAATRSFRTTSTLFEAYTKGQNVGGLPVHLSSNTNADASDEANGVDLFELISKVEGESGEDSVTEAVANVQIGRAAMTTRREARRATARTQKGRTKNTIVEPAKFGLRDDLFQVPFVANRDERLLELHPEGEQFDLSTNENNVADDFDVNHGTVNVHIVCSSAVQFDLVLALAGSIMLPPSLQKDEILQNEDIEVAIRQIPRTGVNLTIIDATDAAVTAESRSDNAEFDMFRILMLKEAKRLPIQVVKTAAIPVDTPDVLFLASCLDDVLSLRSGIRRALIGNTKIQCVIRHPLLWDSSHHKEDMSKIGTLAGSYISTGKWSFVVSSKDDLNHIHTVFPKLFGFSTLTADRISIFNPIFPRTTVRTISVAPDEAVAAIGADFVRPLNFRRELYEHITTRYIETEPNIAMQLLDFIGGSGKVGRYVIPDSVPHDRISVAHNVPLHTYFERIAKSKLIIPFPTPEENRELAMRMSDMVATTALSVSRPLLLGKSTYTNFFQSRIPSDIVIIAEDQDLDPIEASLLPALKAYVRADTDEIYTAKQDLWKSYISKAEMEHDRIMESNWECMNNIIGKFLL</sequence>